<dbReference type="AlphaFoldDB" id="A0A2W5SM09"/>
<protein>
    <recommendedName>
        <fullName evidence="4">Tripartite tricarboxylate transporter TctB family protein</fullName>
    </recommendedName>
</protein>
<comment type="caution">
    <text evidence="2">The sequence shown here is derived from an EMBL/GenBank/DDBJ whole genome shotgun (WGS) entry which is preliminary data.</text>
</comment>
<sequence length="167" mass="18426">MNDDRQGKVATGADWIIPILGAVFATYYLVSINDLDWEAKVSGVFCAVMLFILIGVFAIKTAIGLARGTHYIEWRSLYETHKLGMVRSILFLLTVASVAAIPYAGFTLSTFGYLFLCFLVLQKMPARRAAVIAGSLALFGFVLFILILRTAFPQGPFERLFFALTGL</sequence>
<feature type="transmembrane region" description="Helical" evidence="1">
    <location>
        <begin position="42"/>
        <end position="68"/>
    </location>
</feature>
<proteinExistence type="predicted"/>
<organism evidence="2 3">
    <name type="scientific">Ancylobacter novellus</name>
    <name type="common">Thiobacillus novellus</name>
    <dbReference type="NCBI Taxonomy" id="921"/>
    <lineage>
        <taxon>Bacteria</taxon>
        <taxon>Pseudomonadati</taxon>
        <taxon>Pseudomonadota</taxon>
        <taxon>Alphaproteobacteria</taxon>
        <taxon>Hyphomicrobiales</taxon>
        <taxon>Xanthobacteraceae</taxon>
        <taxon>Ancylobacter</taxon>
    </lineage>
</organism>
<feature type="transmembrane region" description="Helical" evidence="1">
    <location>
        <begin position="128"/>
        <end position="152"/>
    </location>
</feature>
<keyword evidence="1" id="KW-0472">Membrane</keyword>
<evidence type="ECO:0000313" key="2">
    <source>
        <dbReference type="EMBL" id="PZQ80683.1"/>
    </source>
</evidence>
<evidence type="ECO:0008006" key="4">
    <source>
        <dbReference type="Google" id="ProtNLM"/>
    </source>
</evidence>
<reference evidence="2 3" key="1">
    <citation type="submission" date="2017-08" db="EMBL/GenBank/DDBJ databases">
        <title>Infants hospitalized years apart are colonized by the same room-sourced microbial strains.</title>
        <authorList>
            <person name="Brooks B."/>
            <person name="Olm M.R."/>
            <person name="Firek B.A."/>
            <person name="Baker R."/>
            <person name="Thomas B.C."/>
            <person name="Morowitz M.J."/>
            <person name="Banfield J.F."/>
        </authorList>
    </citation>
    <scope>NUCLEOTIDE SEQUENCE [LARGE SCALE GENOMIC DNA]</scope>
    <source>
        <strain evidence="2">S2_005_001_R2_27</strain>
    </source>
</reference>
<accession>A0A2W5SM09</accession>
<gene>
    <name evidence="2" type="ORF">DI549_16415</name>
</gene>
<evidence type="ECO:0000313" key="3">
    <source>
        <dbReference type="Proteomes" id="UP000248887"/>
    </source>
</evidence>
<feature type="transmembrane region" description="Helical" evidence="1">
    <location>
        <begin position="89"/>
        <end position="116"/>
    </location>
</feature>
<keyword evidence="1" id="KW-0812">Transmembrane</keyword>
<evidence type="ECO:0000256" key="1">
    <source>
        <dbReference type="SAM" id="Phobius"/>
    </source>
</evidence>
<dbReference type="EMBL" id="QFQD01000058">
    <property type="protein sequence ID" value="PZQ80683.1"/>
    <property type="molecule type" value="Genomic_DNA"/>
</dbReference>
<dbReference type="Proteomes" id="UP000248887">
    <property type="component" value="Unassembled WGS sequence"/>
</dbReference>
<keyword evidence="1" id="KW-1133">Transmembrane helix</keyword>
<name>A0A2W5SM09_ANCNO</name>
<feature type="transmembrane region" description="Helical" evidence="1">
    <location>
        <begin position="12"/>
        <end position="30"/>
    </location>
</feature>